<proteinExistence type="predicted"/>
<name>A0A481YYY7_9VIRU</name>
<accession>A0A481YYY7</accession>
<sequence length="206" mass="23399">MLNQGINFGHSSRLEYDKCYIQDDIAEAVSPMLYRLNPHQINSCSACLSVFGPRTSSGARSFGVSTTTGHVTAPSQANVDIESILTNRNVIASKCKDGKVNDIDVTKFHLQHARTCNDFLDPVASHLTNPPQNYRGMTINRFFNLPNNPQLNIFYDYAVNTKLEAKDNYRERIPRLLSYDPALPRELRGRRRPCKYNCYNDCNHPN</sequence>
<organism evidence="1">
    <name type="scientific">Mimivirus LCMiAC01</name>
    <dbReference type="NCBI Taxonomy" id="2506608"/>
    <lineage>
        <taxon>Viruses</taxon>
        <taxon>Varidnaviria</taxon>
        <taxon>Bamfordvirae</taxon>
        <taxon>Nucleocytoviricota</taxon>
        <taxon>Megaviricetes</taxon>
        <taxon>Imitervirales</taxon>
        <taxon>Mimiviridae</taxon>
        <taxon>Klosneuvirinae</taxon>
    </lineage>
</organism>
<gene>
    <name evidence="1" type="ORF">LCMiAC01_00330</name>
</gene>
<protein>
    <submittedName>
        <fullName evidence="1">Uncharacterized protein</fullName>
    </submittedName>
</protein>
<reference evidence="1" key="1">
    <citation type="journal article" date="2019" name="MBio">
        <title>Virus Genomes from Deep Sea Sediments Expand the Ocean Megavirome and Support Independent Origins of Viral Gigantism.</title>
        <authorList>
            <person name="Backstrom D."/>
            <person name="Yutin N."/>
            <person name="Jorgensen S.L."/>
            <person name="Dharamshi J."/>
            <person name="Homa F."/>
            <person name="Zaremba-Niedwiedzka K."/>
            <person name="Spang A."/>
            <person name="Wolf Y.I."/>
            <person name="Koonin E.V."/>
            <person name="Ettema T.J."/>
        </authorList>
    </citation>
    <scope>NUCLEOTIDE SEQUENCE</scope>
</reference>
<dbReference type="EMBL" id="MK500388">
    <property type="protein sequence ID" value="QBK88369.1"/>
    <property type="molecule type" value="Genomic_DNA"/>
</dbReference>
<evidence type="ECO:0000313" key="1">
    <source>
        <dbReference type="EMBL" id="QBK88369.1"/>
    </source>
</evidence>